<evidence type="ECO:0008006" key="3">
    <source>
        <dbReference type="Google" id="ProtNLM"/>
    </source>
</evidence>
<reference evidence="2" key="1">
    <citation type="journal article" date="2019" name="Int. J. Syst. Evol. Microbiol.">
        <title>The Global Catalogue of Microorganisms (GCM) 10K type strain sequencing project: providing services to taxonomists for standard genome sequencing and annotation.</title>
        <authorList>
            <consortium name="The Broad Institute Genomics Platform"/>
            <consortium name="The Broad Institute Genome Sequencing Center for Infectious Disease"/>
            <person name="Wu L."/>
            <person name="Ma J."/>
        </authorList>
    </citation>
    <scope>NUCLEOTIDE SEQUENCE [LARGE SCALE GENOMIC DNA]</scope>
    <source>
        <strain evidence="2">LMG 29247</strain>
    </source>
</reference>
<dbReference type="RefSeq" id="WP_377615102.1">
    <property type="nucleotide sequence ID" value="NZ_JBHUEJ010000044.1"/>
</dbReference>
<keyword evidence="2" id="KW-1185">Reference proteome</keyword>
<comment type="caution">
    <text evidence="1">The sequence shown here is derived from an EMBL/GenBank/DDBJ whole genome shotgun (WGS) entry which is preliminary data.</text>
</comment>
<accession>A0ABW4KYR5</accession>
<evidence type="ECO:0000313" key="2">
    <source>
        <dbReference type="Proteomes" id="UP001597304"/>
    </source>
</evidence>
<proteinExistence type="predicted"/>
<gene>
    <name evidence="1" type="ORF">ACFSF0_17910</name>
</gene>
<sequence>MIDVQPAGKPRSNESKALMLSSRTNGGQSLPEYYLVYFLLVDLLGYENIGQWEKVAWIIPVRYRGRLYSIEHRKFGVGIFAPNHDPAASRSVTPSPEDESDASEIATAINNAISIAAPYFEWRAEQAALTSSLNVVNKNENLFARYCFFRDKYLDLTVEAEQCKAEWYVQKTDLSDGTSFTTWSNQSRQLREQAKWYAQAAIEAFFGWTEHAFIHLAIIQDRIKTGADVGALAAADWKSKFKSALDLADHETKNHYDALLDLRAQVRNFIAHGDFGKQGEAFRFHSGAGAVPVLLTRGQRNRFSLTGKPAFEESSAMELLERFLAHLWSGSRTPAKIYIFSHLPSILTHTMDGTYSRAMASEQTMNDLVKHMHHQFDRAANMDW</sequence>
<protein>
    <recommendedName>
        <fullName evidence="3">Apea-like HEPN domain-containing protein</fullName>
    </recommendedName>
</protein>
<evidence type="ECO:0000313" key="1">
    <source>
        <dbReference type="EMBL" id="MFD1712478.1"/>
    </source>
</evidence>
<name>A0ABW4KYR5_9BURK</name>
<dbReference type="Proteomes" id="UP001597304">
    <property type="component" value="Unassembled WGS sequence"/>
</dbReference>
<organism evidence="1 2">
    <name type="scientific">Ottowia flava</name>
    <dbReference type="NCBI Taxonomy" id="2675430"/>
    <lineage>
        <taxon>Bacteria</taxon>
        <taxon>Pseudomonadati</taxon>
        <taxon>Pseudomonadota</taxon>
        <taxon>Betaproteobacteria</taxon>
        <taxon>Burkholderiales</taxon>
        <taxon>Comamonadaceae</taxon>
        <taxon>Ottowia</taxon>
    </lineage>
</organism>
<dbReference type="EMBL" id="JBHUEJ010000044">
    <property type="protein sequence ID" value="MFD1712478.1"/>
    <property type="molecule type" value="Genomic_DNA"/>
</dbReference>